<protein>
    <submittedName>
        <fullName evidence="1">Uncharacterized protein</fullName>
    </submittedName>
</protein>
<evidence type="ECO:0000313" key="1">
    <source>
        <dbReference type="EMBL" id="RLT79860.1"/>
    </source>
</evidence>
<sequence length="88" mass="10313">MFCLFFPWQAQYILKLMSYNIKNANGMDDVCSPASLADHSFAGQRIFPSSQIRKKHLIIEKERGNESQSTQCRREGFIGYYRVIYRVL</sequence>
<evidence type="ECO:0000313" key="2">
    <source>
        <dbReference type="Proteomes" id="UP000267159"/>
    </source>
</evidence>
<organism evidence="1 2">
    <name type="scientific">Bacteroides acidifaciens</name>
    <dbReference type="NCBI Taxonomy" id="85831"/>
    <lineage>
        <taxon>Bacteria</taxon>
        <taxon>Pseudomonadati</taxon>
        <taxon>Bacteroidota</taxon>
        <taxon>Bacteroidia</taxon>
        <taxon>Bacteroidales</taxon>
        <taxon>Bacteroidaceae</taxon>
        <taxon>Bacteroides</taxon>
    </lineage>
</organism>
<dbReference type="AlphaFoldDB" id="A0A3L7Z6W4"/>
<comment type="caution">
    <text evidence="1">The sequence shown here is derived from an EMBL/GenBank/DDBJ whole genome shotgun (WGS) entry which is preliminary data.</text>
</comment>
<name>A0A3L7Z6W4_9BACE</name>
<dbReference type="EMBL" id="RAZM01000033">
    <property type="protein sequence ID" value="RLT79860.1"/>
    <property type="molecule type" value="Genomic_DNA"/>
</dbReference>
<dbReference type="Proteomes" id="UP000267159">
    <property type="component" value="Unassembled WGS sequence"/>
</dbReference>
<dbReference type="STRING" id="1235814.GCA_000613385_02808"/>
<proteinExistence type="predicted"/>
<reference evidence="1 2" key="1">
    <citation type="submission" date="2018-09" db="EMBL/GenBank/DDBJ databases">
        <title>Murine metabolic-syndrome-specific gut microbial biobank.</title>
        <authorList>
            <person name="Liu C."/>
        </authorList>
    </citation>
    <scope>NUCLEOTIDE SEQUENCE [LARGE SCALE GENOMIC DNA]</scope>
    <source>
        <strain evidence="1 2">0.1X-D8-26</strain>
    </source>
</reference>
<accession>A0A3L7Z6W4</accession>
<gene>
    <name evidence="1" type="ORF">D7Y07_11350</name>
</gene>